<dbReference type="PANTHER" id="PTHR21666:SF289">
    <property type="entry name" value="L-ALA--D-GLU ENDOPEPTIDASE"/>
    <property type="match status" value="1"/>
</dbReference>
<dbReference type="InterPro" id="IPR011055">
    <property type="entry name" value="Dup_hybrid_motif"/>
</dbReference>
<keyword evidence="2" id="KW-0175">Coiled coil</keyword>
<dbReference type="Gene3D" id="6.10.250.3150">
    <property type="match status" value="1"/>
</dbReference>
<dbReference type="GO" id="GO:0016787">
    <property type="term" value="F:hydrolase activity"/>
    <property type="evidence" value="ECO:0007669"/>
    <property type="project" value="UniProtKB-KW"/>
</dbReference>
<dbReference type="RefSeq" id="WP_386408796.1">
    <property type="nucleotide sequence ID" value="NZ_JBHTJH010000017.1"/>
</dbReference>
<dbReference type="InterPro" id="IPR016047">
    <property type="entry name" value="M23ase_b-sheet_dom"/>
</dbReference>
<dbReference type="PANTHER" id="PTHR21666">
    <property type="entry name" value="PEPTIDASE-RELATED"/>
    <property type="match status" value="1"/>
</dbReference>
<name>A0ABW3D0D6_9FLAO</name>
<gene>
    <name evidence="4" type="ORF">ACFQ1M_12765</name>
</gene>
<dbReference type="InterPro" id="IPR050570">
    <property type="entry name" value="Cell_wall_metabolism_enzyme"/>
</dbReference>
<comment type="caution">
    <text evidence="4">The sequence shown here is derived from an EMBL/GenBank/DDBJ whole genome shotgun (WGS) entry which is preliminary data.</text>
</comment>
<keyword evidence="1" id="KW-0732">Signal</keyword>
<feature type="coiled-coil region" evidence="2">
    <location>
        <begin position="28"/>
        <end position="55"/>
    </location>
</feature>
<feature type="coiled-coil region" evidence="2">
    <location>
        <begin position="98"/>
        <end position="125"/>
    </location>
</feature>
<dbReference type="CDD" id="cd12797">
    <property type="entry name" value="M23_peptidase"/>
    <property type="match status" value="1"/>
</dbReference>
<dbReference type="EMBL" id="JBHTJH010000017">
    <property type="protein sequence ID" value="MFD0863079.1"/>
    <property type="molecule type" value="Genomic_DNA"/>
</dbReference>
<dbReference type="SUPFAM" id="SSF51261">
    <property type="entry name" value="Duplicated hybrid motif"/>
    <property type="match status" value="1"/>
</dbReference>
<dbReference type="Gene3D" id="2.70.70.10">
    <property type="entry name" value="Glucose Permease (Domain IIA)"/>
    <property type="match status" value="1"/>
</dbReference>
<feature type="coiled-coil region" evidence="2">
    <location>
        <begin position="169"/>
        <end position="249"/>
    </location>
</feature>
<dbReference type="Pfam" id="PF01551">
    <property type="entry name" value="Peptidase_M23"/>
    <property type="match status" value="1"/>
</dbReference>
<organism evidence="4 5">
    <name type="scientific">Sungkyunkwania multivorans</name>
    <dbReference type="NCBI Taxonomy" id="1173618"/>
    <lineage>
        <taxon>Bacteria</taxon>
        <taxon>Pseudomonadati</taxon>
        <taxon>Bacteroidota</taxon>
        <taxon>Flavobacteriia</taxon>
        <taxon>Flavobacteriales</taxon>
        <taxon>Flavobacteriaceae</taxon>
        <taxon>Sungkyunkwania</taxon>
    </lineage>
</organism>
<evidence type="ECO:0000256" key="2">
    <source>
        <dbReference type="SAM" id="Coils"/>
    </source>
</evidence>
<evidence type="ECO:0000259" key="3">
    <source>
        <dbReference type="Pfam" id="PF01551"/>
    </source>
</evidence>
<keyword evidence="5" id="KW-1185">Reference proteome</keyword>
<evidence type="ECO:0000256" key="1">
    <source>
        <dbReference type="ARBA" id="ARBA00022729"/>
    </source>
</evidence>
<dbReference type="Proteomes" id="UP001596978">
    <property type="component" value="Unassembled WGS sequence"/>
</dbReference>
<proteinExistence type="predicted"/>
<protein>
    <submittedName>
        <fullName evidence="4">Murein hydrolase activator EnvC family protein</fullName>
    </submittedName>
</protein>
<evidence type="ECO:0000313" key="5">
    <source>
        <dbReference type="Proteomes" id="UP001596978"/>
    </source>
</evidence>
<accession>A0ABW3D0D6</accession>
<sequence length="414" mass="47171">MTKLSLRHIRYVGRSLLLLAMILVSNDMIAQSAKQRKLESRRRELQKEIEQINKLLFTNQSEKKSALSEVEDLDQKIRVRQELIKVTNQQANYLIRQIGSNQKNISRLREELKLLKEDYAKMIQRSYRSKSNKSRVMFLLSSENFLQAYKRMEYMKQYAAYRKSQGEAIQTKTADLQKLNQQLLVQKKEKEALVAENRKEQKKLQKERSQLQGLIAALKSKEGVYAAQIREKEAEEARIDREIDRLIKEAIAEANKKAGKSGNSKSFALTPAAKALADNFTANKGKLPWPVKEGVVTFKFGKHPHPIVKTATKNSNGVEITTSKGAKAKAVFEGEVSKVASVKGANPWVMIRHGNYITIYRNLSKIYVKKGDKVATNEEIGEVFTNNSSGKTVLKFSIFKNTSPQDPAGWIYKM</sequence>
<reference evidence="5" key="1">
    <citation type="journal article" date="2019" name="Int. J. Syst. Evol. Microbiol.">
        <title>The Global Catalogue of Microorganisms (GCM) 10K type strain sequencing project: providing services to taxonomists for standard genome sequencing and annotation.</title>
        <authorList>
            <consortium name="The Broad Institute Genomics Platform"/>
            <consortium name="The Broad Institute Genome Sequencing Center for Infectious Disease"/>
            <person name="Wu L."/>
            <person name="Ma J."/>
        </authorList>
    </citation>
    <scope>NUCLEOTIDE SEQUENCE [LARGE SCALE GENOMIC DNA]</scope>
    <source>
        <strain evidence="5">CCUG 62952</strain>
    </source>
</reference>
<evidence type="ECO:0000313" key="4">
    <source>
        <dbReference type="EMBL" id="MFD0863079.1"/>
    </source>
</evidence>
<keyword evidence="4" id="KW-0378">Hydrolase</keyword>
<feature type="domain" description="M23ase beta-sheet core" evidence="3">
    <location>
        <begin position="314"/>
        <end position="407"/>
    </location>
</feature>